<dbReference type="Proteomes" id="UP000030004">
    <property type="component" value="Unassembled WGS sequence"/>
</dbReference>
<evidence type="ECO:0000259" key="1">
    <source>
        <dbReference type="Pfam" id="PF09994"/>
    </source>
</evidence>
<name>A0A0A0EDR8_9RHOB</name>
<dbReference type="EMBL" id="AQQX01000004">
    <property type="protein sequence ID" value="KGM48435.1"/>
    <property type="molecule type" value="Genomic_DNA"/>
</dbReference>
<proteinExistence type="predicted"/>
<comment type="caution">
    <text evidence="2">The sequence shown here is derived from an EMBL/GenBank/DDBJ whole genome shotgun (WGS) entry which is preliminary data.</text>
</comment>
<protein>
    <recommendedName>
        <fullName evidence="1">T6SS Phospholipase effector Tle1-like catalytic domain-containing protein</fullName>
    </recommendedName>
</protein>
<reference evidence="2 3" key="1">
    <citation type="journal article" date="2015" name="Antonie Van Leeuwenhoek">
        <title>Pseudooceanicola atlanticus gen. nov. sp. nov., isolated from surface seawater of the Atlantic Ocean and reclassification of Oceanicola batsensis, Oceanicola marinus, Oceanicola nitratireducens, Oceanicola nanhaiensis, Oceanicola antarcticus and Oceanicola flagellatus, as Pseudooceanicola batsensis comb. nov., Pseudooceanicola marinus comb. nov., Pseudooceanicola nitratireducens comb. nov., Pseudooceanicola nanhaiensis comb. nov., Pseudooceanicola antarcticus comb. nov., and Pseudooceanicola flagellatus comb. nov.</title>
        <authorList>
            <person name="Lai Q."/>
            <person name="Li G."/>
            <person name="Liu X."/>
            <person name="Du Y."/>
            <person name="Sun F."/>
            <person name="Shao Z."/>
        </authorList>
    </citation>
    <scope>NUCLEOTIDE SEQUENCE [LARGE SCALE GENOMIC DNA]</scope>
    <source>
        <strain evidence="2 3">22II-s11g</strain>
    </source>
</reference>
<dbReference type="eggNOG" id="COG3673">
    <property type="taxonomic scope" value="Bacteria"/>
</dbReference>
<dbReference type="InterPro" id="IPR018712">
    <property type="entry name" value="Tle1-like_cat"/>
</dbReference>
<gene>
    <name evidence="2" type="ORF">ATO9_12410</name>
</gene>
<dbReference type="PANTHER" id="PTHR33840">
    <property type="match status" value="1"/>
</dbReference>
<keyword evidence="3" id="KW-1185">Reference proteome</keyword>
<dbReference type="Pfam" id="PF09994">
    <property type="entry name" value="T6SS_Tle1-like_cat"/>
    <property type="match status" value="1"/>
</dbReference>
<dbReference type="STRING" id="1461694.ATO9_12410"/>
<organism evidence="2 3">
    <name type="scientific">Pseudooceanicola atlanticus</name>
    <dbReference type="NCBI Taxonomy" id="1461694"/>
    <lineage>
        <taxon>Bacteria</taxon>
        <taxon>Pseudomonadati</taxon>
        <taxon>Pseudomonadota</taxon>
        <taxon>Alphaproteobacteria</taxon>
        <taxon>Rhodobacterales</taxon>
        <taxon>Paracoccaceae</taxon>
        <taxon>Pseudooceanicola</taxon>
    </lineage>
</organism>
<dbReference type="InterPro" id="IPR029058">
    <property type="entry name" value="AB_hydrolase_fold"/>
</dbReference>
<accession>A0A0A0EDR8</accession>
<dbReference type="PANTHER" id="PTHR33840:SF1">
    <property type="entry name" value="TLE1 PHOSPHOLIPASE DOMAIN-CONTAINING PROTEIN"/>
    <property type="match status" value="1"/>
</dbReference>
<evidence type="ECO:0000313" key="2">
    <source>
        <dbReference type="EMBL" id="KGM48435.1"/>
    </source>
</evidence>
<dbReference type="SUPFAM" id="SSF53474">
    <property type="entry name" value="alpha/beta-Hydrolases"/>
    <property type="match status" value="1"/>
</dbReference>
<sequence length="342" mass="38487">MVRPRWLFRQRRSAPGARRGPVTHVVILDGTMSSMEEGDESNVGLIYRLLSEQMGPDLSLYYEAGIQWRSWRNTHEVLMGRGINRQIRRAYGYLASRYRPGDRIFLFGYSRGAYAVRSLAGILDRVGLVRADQATERNIQLAYRHYQAGGKSQAAGAFSRMNCHEDAVVEMIGAFDTVKSLGLRLPFLWKLTEPRHAFHNHALSRCVKAGFHALALEETRDVYAPVMWSSDPDWSGRLEQVWFGGTHGDVGGHLGGFAPARPLANLPLLWMLAQAELHGLKLPEGWRDRFPADAEAPSVGMWRGFGKMFLIRHKRVVGEDPSERLHESAIQRGLTLPQGLTA</sequence>
<feature type="domain" description="T6SS Phospholipase effector Tle1-like catalytic" evidence="1">
    <location>
        <begin position="24"/>
        <end position="274"/>
    </location>
</feature>
<evidence type="ECO:0000313" key="3">
    <source>
        <dbReference type="Proteomes" id="UP000030004"/>
    </source>
</evidence>
<dbReference type="AlphaFoldDB" id="A0A0A0EDR8"/>